<accession>A0ABZ2LWF9</accession>
<proteinExistence type="predicted"/>
<evidence type="ECO:0000313" key="2">
    <source>
        <dbReference type="Proteomes" id="UP001370348"/>
    </source>
</evidence>
<organism evidence="1 2">
    <name type="scientific">Pendulispora albinea</name>
    <dbReference type="NCBI Taxonomy" id="2741071"/>
    <lineage>
        <taxon>Bacteria</taxon>
        <taxon>Pseudomonadati</taxon>
        <taxon>Myxococcota</taxon>
        <taxon>Myxococcia</taxon>
        <taxon>Myxococcales</taxon>
        <taxon>Sorangiineae</taxon>
        <taxon>Pendulisporaceae</taxon>
        <taxon>Pendulispora</taxon>
    </lineage>
</organism>
<reference evidence="1 2" key="1">
    <citation type="submission" date="2021-12" db="EMBL/GenBank/DDBJ databases">
        <title>Discovery of the Pendulisporaceae a myxobacterial family with distinct sporulation behavior and unique specialized metabolism.</title>
        <authorList>
            <person name="Garcia R."/>
            <person name="Popoff A."/>
            <person name="Bader C.D."/>
            <person name="Loehr J."/>
            <person name="Walesch S."/>
            <person name="Walt C."/>
            <person name="Boldt J."/>
            <person name="Bunk B."/>
            <person name="Haeckl F.J.F.P.J."/>
            <person name="Gunesch A.P."/>
            <person name="Birkelbach J."/>
            <person name="Nuebel U."/>
            <person name="Pietschmann T."/>
            <person name="Bach T."/>
            <person name="Mueller R."/>
        </authorList>
    </citation>
    <scope>NUCLEOTIDE SEQUENCE [LARGE SCALE GENOMIC DNA]</scope>
    <source>
        <strain evidence="1 2">MSr11954</strain>
    </source>
</reference>
<dbReference type="RefSeq" id="WP_394824886.1">
    <property type="nucleotide sequence ID" value="NZ_CP089984.1"/>
</dbReference>
<keyword evidence="2" id="KW-1185">Reference proteome</keyword>
<name>A0ABZ2LWF9_9BACT</name>
<dbReference type="EMBL" id="CP089984">
    <property type="protein sequence ID" value="WXB15261.1"/>
    <property type="molecule type" value="Genomic_DNA"/>
</dbReference>
<protein>
    <submittedName>
        <fullName evidence="1">Uncharacterized protein</fullName>
    </submittedName>
</protein>
<evidence type="ECO:0000313" key="1">
    <source>
        <dbReference type="EMBL" id="WXB15261.1"/>
    </source>
</evidence>
<dbReference type="Proteomes" id="UP001370348">
    <property type="component" value="Chromosome"/>
</dbReference>
<sequence>MDARCNVPVHLQYHDDGTVSAKCPMLDCQCRSPSRMQALRTMRLLIKESKAKSKAPLSERAQKYEVVFLAVGPFSQDGRPPVSKGDTRPRADIGQRWKRMRAKCAECLDAAERLEVVMKTKHHDAS</sequence>
<gene>
    <name evidence="1" type="ORF">LZC94_46505</name>
</gene>